<organism evidence="2 3">
    <name type="scientific">Acrobeloides nanus</name>
    <dbReference type="NCBI Taxonomy" id="290746"/>
    <lineage>
        <taxon>Eukaryota</taxon>
        <taxon>Metazoa</taxon>
        <taxon>Ecdysozoa</taxon>
        <taxon>Nematoda</taxon>
        <taxon>Chromadorea</taxon>
        <taxon>Rhabditida</taxon>
        <taxon>Tylenchina</taxon>
        <taxon>Cephalobomorpha</taxon>
        <taxon>Cephaloboidea</taxon>
        <taxon>Cephalobidae</taxon>
        <taxon>Acrobeloides</taxon>
    </lineage>
</organism>
<evidence type="ECO:0000313" key="3">
    <source>
        <dbReference type="WBParaSite" id="ACRNAN_Path_758.g2869.t1"/>
    </source>
</evidence>
<evidence type="ECO:0000313" key="2">
    <source>
        <dbReference type="Proteomes" id="UP000887540"/>
    </source>
</evidence>
<name>A0A914CB00_9BILA</name>
<keyword evidence="2" id="KW-1185">Reference proteome</keyword>
<dbReference type="AlphaFoldDB" id="A0A914CB00"/>
<accession>A0A914CB00</accession>
<evidence type="ECO:0000256" key="1">
    <source>
        <dbReference type="SAM" id="MobiDB-lite"/>
    </source>
</evidence>
<sequence>MKPCKKTSKKTKTIPPVSTVATLTSPTTSQRKQPPEWIRLTLSSTTAAPLIKPETPTIKPHTSSRWVKLETVKPYTFRPRYITETRLTTKGKVEEITTTSTKSEVSTTKESSLNWVRIYELGMEFLTRHLSISKNF</sequence>
<dbReference type="Proteomes" id="UP000887540">
    <property type="component" value="Unplaced"/>
</dbReference>
<protein>
    <submittedName>
        <fullName evidence="3">Uncharacterized protein</fullName>
    </submittedName>
</protein>
<dbReference type="WBParaSite" id="ACRNAN_Path_758.g2869.t1">
    <property type="protein sequence ID" value="ACRNAN_Path_758.g2869.t1"/>
    <property type="gene ID" value="ACRNAN_Path_758.g2869"/>
</dbReference>
<feature type="compositionally biased region" description="Polar residues" evidence="1">
    <location>
        <begin position="19"/>
        <end position="32"/>
    </location>
</feature>
<feature type="compositionally biased region" description="Basic residues" evidence="1">
    <location>
        <begin position="1"/>
        <end position="12"/>
    </location>
</feature>
<feature type="region of interest" description="Disordered" evidence="1">
    <location>
        <begin position="1"/>
        <end position="34"/>
    </location>
</feature>
<reference evidence="3" key="1">
    <citation type="submission" date="2022-11" db="UniProtKB">
        <authorList>
            <consortium name="WormBaseParasite"/>
        </authorList>
    </citation>
    <scope>IDENTIFICATION</scope>
</reference>
<proteinExistence type="predicted"/>